<keyword evidence="3" id="KW-1185">Reference proteome</keyword>
<reference evidence="2 3" key="1">
    <citation type="submission" date="2021-03" db="EMBL/GenBank/DDBJ databases">
        <authorList>
            <person name="Gilmore M.S."/>
            <person name="Schwartzman J."/>
            <person name="Van Tyne D."/>
            <person name="Martin M."/>
            <person name="Earl A.M."/>
            <person name="Manson A.L."/>
            <person name="Straub T."/>
            <person name="Salamzade R."/>
            <person name="Saavedra J."/>
            <person name="Lebreton F."/>
            <person name="Prichula J."/>
            <person name="Schaufler K."/>
            <person name="Gaca A."/>
            <person name="Sgardioli B."/>
            <person name="Wagenaar J."/>
            <person name="Strong T."/>
        </authorList>
    </citation>
    <scope>NUCLEOTIDE SEQUENCE [LARGE SCALE GENOMIC DNA]</scope>
    <source>
        <strain evidence="2 3">DIV2402</strain>
    </source>
</reference>
<sequence length="118" mass="13875">MCIFKWMTGLPCPGCGMTRACLHVLSGNFEEAFYYHPLFWLVPIVFGIVIFQKYSLISKIYHSKLFWSSVLSLIVGVYIYRMLQFFPNQAPMDFETQAWIPRLFATLWEQMTTIARET</sequence>
<dbReference type="EMBL" id="CP147251">
    <property type="protein sequence ID" value="WYJ77639.1"/>
    <property type="molecule type" value="Genomic_DNA"/>
</dbReference>
<evidence type="ECO:0000256" key="1">
    <source>
        <dbReference type="SAM" id="Phobius"/>
    </source>
</evidence>
<evidence type="ECO:0008006" key="4">
    <source>
        <dbReference type="Google" id="ProtNLM"/>
    </source>
</evidence>
<keyword evidence="1" id="KW-0812">Transmembrane</keyword>
<evidence type="ECO:0000313" key="2">
    <source>
        <dbReference type="EMBL" id="WYJ77639.1"/>
    </source>
</evidence>
<keyword evidence="1" id="KW-0472">Membrane</keyword>
<evidence type="ECO:0000313" key="3">
    <source>
        <dbReference type="Proteomes" id="UP000664701"/>
    </source>
</evidence>
<name>A0ABZ2SPD2_9ENTE</name>
<protein>
    <recommendedName>
        <fullName evidence="4">DUF2752 domain-containing protein</fullName>
    </recommendedName>
</protein>
<reference evidence="2 3" key="2">
    <citation type="submission" date="2024-03" db="EMBL/GenBank/DDBJ databases">
        <title>The Genome Sequence of Enterococcus sp. DIV2402.</title>
        <authorList>
            <consortium name="The Broad Institute Genomics Platform"/>
            <consortium name="The Broad Institute Microbial Omics Core"/>
            <consortium name="The Broad Institute Genomic Center for Infectious Diseases"/>
            <person name="Earl A."/>
            <person name="Manson A."/>
            <person name="Gilmore M."/>
            <person name="Schwartman J."/>
            <person name="Shea T."/>
            <person name="Abouelleil A."/>
            <person name="Cao P."/>
            <person name="Chapman S."/>
            <person name="Cusick C."/>
            <person name="Young S."/>
            <person name="Neafsey D."/>
            <person name="Nusbaum C."/>
            <person name="Birren B."/>
        </authorList>
    </citation>
    <scope>NUCLEOTIDE SEQUENCE [LARGE SCALE GENOMIC DNA]</scope>
    <source>
        <strain evidence="2 3">DIV2402</strain>
    </source>
</reference>
<feature type="transmembrane region" description="Helical" evidence="1">
    <location>
        <begin position="64"/>
        <end position="83"/>
    </location>
</feature>
<dbReference type="Proteomes" id="UP000664701">
    <property type="component" value="Chromosome"/>
</dbReference>
<dbReference type="InterPro" id="IPR021215">
    <property type="entry name" value="DUF2752"/>
</dbReference>
<accession>A0ABZ2SPD2</accession>
<feature type="transmembrane region" description="Helical" evidence="1">
    <location>
        <begin position="33"/>
        <end position="52"/>
    </location>
</feature>
<dbReference type="Pfam" id="PF10825">
    <property type="entry name" value="DUF2752"/>
    <property type="match status" value="1"/>
</dbReference>
<proteinExistence type="predicted"/>
<organism evidence="2 3">
    <name type="scientific">Candidatus Enterococcus lowellii</name>
    <dbReference type="NCBI Taxonomy" id="2230877"/>
    <lineage>
        <taxon>Bacteria</taxon>
        <taxon>Bacillati</taxon>
        <taxon>Bacillota</taxon>
        <taxon>Bacilli</taxon>
        <taxon>Lactobacillales</taxon>
        <taxon>Enterococcaceae</taxon>
        <taxon>Enterococcus</taxon>
    </lineage>
</organism>
<keyword evidence="1" id="KW-1133">Transmembrane helix</keyword>
<gene>
    <name evidence="2" type="ORF">DOK78_002277</name>
</gene>